<dbReference type="OrthoDB" id="27483at2759"/>
<dbReference type="PANTHER" id="PTHR33099">
    <property type="entry name" value="FE2OG DIOXYGENASE DOMAIN-CONTAINING PROTEIN"/>
    <property type="match status" value="1"/>
</dbReference>
<organism evidence="1 2">
    <name type="scientific">Teratosphaeria destructans</name>
    <dbReference type="NCBI Taxonomy" id="418781"/>
    <lineage>
        <taxon>Eukaryota</taxon>
        <taxon>Fungi</taxon>
        <taxon>Dikarya</taxon>
        <taxon>Ascomycota</taxon>
        <taxon>Pezizomycotina</taxon>
        <taxon>Dothideomycetes</taxon>
        <taxon>Dothideomycetidae</taxon>
        <taxon>Mycosphaerellales</taxon>
        <taxon>Teratosphaeriaceae</taxon>
        <taxon>Teratosphaeria</taxon>
    </lineage>
</organism>
<proteinExistence type="predicted"/>
<accession>A0A9W7SIM6</accession>
<protein>
    <submittedName>
        <fullName evidence="1">2og-fe oxygenase superfamily protein</fullName>
    </submittedName>
</protein>
<dbReference type="PANTHER" id="PTHR33099:SF7">
    <property type="entry name" value="MYND-TYPE DOMAIN-CONTAINING PROTEIN"/>
    <property type="match status" value="1"/>
</dbReference>
<reference evidence="1 2" key="2">
    <citation type="journal article" date="2021" name="Curr. Genet.">
        <title>Genetic response to nitrogen starvation in the aggressive Eucalyptus foliar pathogen Teratosphaeria destructans.</title>
        <authorList>
            <person name="Havenga M."/>
            <person name="Wingfield B.D."/>
            <person name="Wingfield M.J."/>
            <person name="Dreyer L.L."/>
            <person name="Roets F."/>
            <person name="Aylward J."/>
        </authorList>
    </citation>
    <scope>NUCLEOTIDE SEQUENCE [LARGE SCALE GENOMIC DNA]</scope>
    <source>
        <strain evidence="1">CMW44962</strain>
    </source>
</reference>
<comment type="caution">
    <text evidence="1">The sequence shown here is derived from an EMBL/GenBank/DDBJ whole genome shotgun (WGS) entry which is preliminary data.</text>
</comment>
<keyword evidence="2" id="KW-1185">Reference proteome</keyword>
<evidence type="ECO:0000313" key="2">
    <source>
        <dbReference type="Proteomes" id="UP001138500"/>
    </source>
</evidence>
<gene>
    <name evidence="1" type="ORF">Tdes44962_MAKER05939</name>
</gene>
<sequence>MSTHQQHLLDEENDTPLDLGQARDFLCEALDGIEGNGSFCTFDKFKAMADPQLIIDGGLPIKLPLFERDARRIIAASHAAPFGKGEATIIDPTVRKTWELNADQFHIQNPAFGASVNEALNACIAGLGVQGEYSVLAEPYKLLLYEEGALFRPHTESVRRVNPDGLG</sequence>
<name>A0A9W7SIM6_9PEZI</name>
<reference evidence="1 2" key="1">
    <citation type="journal article" date="2018" name="IMA Fungus">
        <title>IMA Genome-F 10: Nine draft genome sequences of Claviceps purpurea s.lat., including C. arundinis, C. humidiphila, and C. cf. spartinae, pseudomolecules for the pitch canker pathogen Fusarium circinatum, draft genome of Davidsoniella eucalypti, Grosmannia galeiformis, Quambalaria eucalypti, and Teratosphaeria destructans.</title>
        <authorList>
            <person name="Wingfield B.D."/>
            <person name="Liu M."/>
            <person name="Nguyen H.D."/>
            <person name="Lane F.A."/>
            <person name="Morgan S.W."/>
            <person name="De Vos L."/>
            <person name="Wilken P.M."/>
            <person name="Duong T.A."/>
            <person name="Aylward J."/>
            <person name="Coetzee M.P."/>
            <person name="Dadej K."/>
            <person name="De Beer Z.W."/>
            <person name="Findlay W."/>
            <person name="Havenga M."/>
            <person name="Kolarik M."/>
            <person name="Menzies J.G."/>
            <person name="Naidoo K."/>
            <person name="Pochopski O."/>
            <person name="Shoukouhi P."/>
            <person name="Santana Q.C."/>
            <person name="Seifert K.A."/>
            <person name="Soal N."/>
            <person name="Steenkamp E.T."/>
            <person name="Tatham C.T."/>
            <person name="van der Nest M.A."/>
            <person name="Wingfield M.J."/>
        </authorList>
    </citation>
    <scope>NUCLEOTIDE SEQUENCE [LARGE SCALE GENOMIC DNA]</scope>
    <source>
        <strain evidence="1">CMW44962</strain>
    </source>
</reference>
<dbReference type="Proteomes" id="UP001138500">
    <property type="component" value="Unassembled WGS sequence"/>
</dbReference>
<evidence type="ECO:0000313" key="1">
    <source>
        <dbReference type="EMBL" id="KAH9810912.1"/>
    </source>
</evidence>
<dbReference type="AlphaFoldDB" id="A0A9W7SIM6"/>
<dbReference type="EMBL" id="RIBY02002500">
    <property type="protein sequence ID" value="KAH9810912.1"/>
    <property type="molecule type" value="Genomic_DNA"/>
</dbReference>